<proteinExistence type="predicted"/>
<evidence type="ECO:0000313" key="2">
    <source>
        <dbReference type="Proteomes" id="UP000231279"/>
    </source>
</evidence>
<dbReference type="AlphaFoldDB" id="A0A2G9H2W8"/>
<dbReference type="EMBL" id="NKXS01002836">
    <property type="protein sequence ID" value="PIN11879.1"/>
    <property type="molecule type" value="Genomic_DNA"/>
</dbReference>
<reference evidence="2" key="1">
    <citation type="journal article" date="2018" name="Gigascience">
        <title>Genome assembly of the Pink Ipe (Handroanthus impetiginosus, Bignoniaceae), a highly valued, ecologically keystone Neotropical timber forest tree.</title>
        <authorList>
            <person name="Silva-Junior O.B."/>
            <person name="Grattapaglia D."/>
            <person name="Novaes E."/>
            <person name="Collevatti R.G."/>
        </authorList>
    </citation>
    <scope>NUCLEOTIDE SEQUENCE [LARGE SCALE GENOMIC DNA]</scope>
    <source>
        <strain evidence="2">cv. UFG-1</strain>
    </source>
</reference>
<organism evidence="1 2">
    <name type="scientific">Handroanthus impetiginosus</name>
    <dbReference type="NCBI Taxonomy" id="429701"/>
    <lineage>
        <taxon>Eukaryota</taxon>
        <taxon>Viridiplantae</taxon>
        <taxon>Streptophyta</taxon>
        <taxon>Embryophyta</taxon>
        <taxon>Tracheophyta</taxon>
        <taxon>Spermatophyta</taxon>
        <taxon>Magnoliopsida</taxon>
        <taxon>eudicotyledons</taxon>
        <taxon>Gunneridae</taxon>
        <taxon>Pentapetalae</taxon>
        <taxon>asterids</taxon>
        <taxon>lamiids</taxon>
        <taxon>Lamiales</taxon>
        <taxon>Bignoniaceae</taxon>
        <taxon>Crescentiina</taxon>
        <taxon>Tabebuia alliance</taxon>
        <taxon>Handroanthus</taxon>
    </lineage>
</organism>
<keyword evidence="2" id="KW-1185">Reference proteome</keyword>
<evidence type="ECO:0000313" key="1">
    <source>
        <dbReference type="EMBL" id="PIN11879.1"/>
    </source>
</evidence>
<protein>
    <submittedName>
        <fullName evidence="1">Uncharacterized protein</fullName>
    </submittedName>
</protein>
<name>A0A2G9H2W8_9LAMI</name>
<dbReference type="Proteomes" id="UP000231279">
    <property type="component" value="Unassembled WGS sequence"/>
</dbReference>
<sequence>MICCFTLACTFDLLDSRRIIIWSITDALNNIFVSTGQRLNRCLFSTYSEGNSQIKPLDWCLTASVTYHYLLILYSFMFLRIHHLILAPNYVKDQEWNAKTEVESISVQCVQNSVQDN</sequence>
<gene>
    <name evidence="1" type="ORF">CDL12_15517</name>
</gene>
<comment type="caution">
    <text evidence="1">The sequence shown here is derived from an EMBL/GenBank/DDBJ whole genome shotgun (WGS) entry which is preliminary data.</text>
</comment>
<accession>A0A2G9H2W8</accession>